<accession>A0A0R1R8W3</accession>
<protein>
    <recommendedName>
        <fullName evidence="3">Phospholipase C/D domain-containing protein</fullName>
    </recommendedName>
</protein>
<comment type="caution">
    <text evidence="1">The sequence shown here is derived from an EMBL/GenBank/DDBJ whole genome shotgun (WGS) entry which is preliminary data.</text>
</comment>
<evidence type="ECO:0008006" key="3">
    <source>
        <dbReference type="Google" id="ProtNLM"/>
    </source>
</evidence>
<dbReference type="Proteomes" id="UP000051999">
    <property type="component" value="Unassembled WGS sequence"/>
</dbReference>
<organism evidence="1 2">
    <name type="scientific">Furfurilactobacillus rossiae DSM 15814</name>
    <dbReference type="NCBI Taxonomy" id="1114972"/>
    <lineage>
        <taxon>Bacteria</taxon>
        <taxon>Bacillati</taxon>
        <taxon>Bacillota</taxon>
        <taxon>Bacilli</taxon>
        <taxon>Lactobacillales</taxon>
        <taxon>Lactobacillaceae</taxon>
        <taxon>Furfurilactobacillus</taxon>
    </lineage>
</organism>
<dbReference type="STRING" id="1114972.FD35_GL000965"/>
<dbReference type="EMBL" id="AZFF01000017">
    <property type="protein sequence ID" value="KRL53600.1"/>
    <property type="molecule type" value="Genomic_DNA"/>
</dbReference>
<evidence type="ECO:0000313" key="1">
    <source>
        <dbReference type="EMBL" id="KRL53600.1"/>
    </source>
</evidence>
<gene>
    <name evidence="1" type="ORF">FD35_GL000965</name>
</gene>
<sequence>MQLTRKVAEKMGSRMMHYAIAQQLAPESTAFSIGSLAPDVSGHNFDFKSQTHYMTLNDDGKTRSIHPEMFAEEYQQQLLLNMFVRGYYAHLLEDKVWLDTVFNPVIRPQLGTQREQKLAAYYADFHTLNLMIAERYALQPLPVPDFKHDFAGAQGVREIGEGDVPQVVRDLREDFEPVPKRQLVMLSLDQIEQYINTCVQVVQDHLSALK</sequence>
<reference evidence="1 2" key="1">
    <citation type="journal article" date="2015" name="Genome Announc.">
        <title>Expanding the biotechnology potential of lactobacilli through comparative genomics of 213 strains and associated genera.</title>
        <authorList>
            <person name="Sun Z."/>
            <person name="Harris H.M."/>
            <person name="McCann A."/>
            <person name="Guo C."/>
            <person name="Argimon S."/>
            <person name="Zhang W."/>
            <person name="Yang X."/>
            <person name="Jeffery I.B."/>
            <person name="Cooney J.C."/>
            <person name="Kagawa T.F."/>
            <person name="Liu W."/>
            <person name="Song Y."/>
            <person name="Salvetti E."/>
            <person name="Wrobel A."/>
            <person name="Rasinkangas P."/>
            <person name="Parkhill J."/>
            <person name="Rea M.C."/>
            <person name="O'Sullivan O."/>
            <person name="Ritari J."/>
            <person name="Douillard F.P."/>
            <person name="Paul Ross R."/>
            <person name="Yang R."/>
            <person name="Briner A.E."/>
            <person name="Felis G.E."/>
            <person name="de Vos W.M."/>
            <person name="Barrangou R."/>
            <person name="Klaenhammer T.R."/>
            <person name="Caufield P.W."/>
            <person name="Cui Y."/>
            <person name="Zhang H."/>
            <person name="O'Toole P.W."/>
        </authorList>
    </citation>
    <scope>NUCLEOTIDE SEQUENCE [LARGE SCALE GENOMIC DNA]</scope>
    <source>
        <strain evidence="1 2">DSM 15814</strain>
    </source>
</reference>
<proteinExistence type="predicted"/>
<dbReference type="AlphaFoldDB" id="A0A0R1R8W3"/>
<dbReference type="eggNOG" id="ENOG502Z8CP">
    <property type="taxonomic scope" value="Bacteria"/>
</dbReference>
<keyword evidence="2" id="KW-1185">Reference proteome</keyword>
<evidence type="ECO:0000313" key="2">
    <source>
        <dbReference type="Proteomes" id="UP000051999"/>
    </source>
</evidence>
<name>A0A0R1R8W3_9LACO</name>
<dbReference type="PATRIC" id="fig|1114972.6.peg.976"/>